<dbReference type="Proteomes" id="UP000183766">
    <property type="component" value="Unassembled WGS sequence"/>
</dbReference>
<dbReference type="AlphaFoldDB" id="A0A1I4Q826"/>
<evidence type="ECO:0000313" key="1">
    <source>
        <dbReference type="EMBL" id="SFM36197.1"/>
    </source>
</evidence>
<name>A0A1I4Q826_9BACE</name>
<reference evidence="1 2" key="1">
    <citation type="submission" date="2016-10" db="EMBL/GenBank/DDBJ databases">
        <authorList>
            <person name="de Groot N.N."/>
        </authorList>
    </citation>
    <scope>NUCLEOTIDE SEQUENCE [LARGE SCALE GENOMIC DNA]</scope>
    <source>
        <strain evidence="1 2">NLAE-zl-C202</strain>
    </source>
</reference>
<feature type="non-terminal residue" evidence="1">
    <location>
        <position position="40"/>
    </location>
</feature>
<accession>A0A1I4Q826</accession>
<proteinExistence type="predicted"/>
<evidence type="ECO:0000313" key="2">
    <source>
        <dbReference type="Proteomes" id="UP000183766"/>
    </source>
</evidence>
<protein>
    <submittedName>
        <fullName evidence="1">Uncharacterized protein</fullName>
    </submittedName>
</protein>
<dbReference type="EMBL" id="FOUM01000004">
    <property type="protein sequence ID" value="SFM36197.1"/>
    <property type="molecule type" value="Genomic_DNA"/>
</dbReference>
<gene>
    <name evidence="1" type="ORF">SAMN05216250_1041</name>
</gene>
<organism evidence="1 2">
    <name type="scientific">Bacteroides xylanisolvens</name>
    <dbReference type="NCBI Taxonomy" id="371601"/>
    <lineage>
        <taxon>Bacteria</taxon>
        <taxon>Pseudomonadati</taxon>
        <taxon>Bacteroidota</taxon>
        <taxon>Bacteroidia</taxon>
        <taxon>Bacteroidales</taxon>
        <taxon>Bacteroidaceae</taxon>
        <taxon>Bacteroides</taxon>
    </lineage>
</organism>
<sequence>MSWFLLNRNLTPLEPYDWKLSRTVLRGERGSNAPDLPGKA</sequence>